<evidence type="ECO:0000256" key="6">
    <source>
        <dbReference type="ARBA" id="ARBA00022840"/>
    </source>
</evidence>
<gene>
    <name evidence="10" type="ORF">QR680_017281</name>
</gene>
<keyword evidence="3" id="KW-0808">Transferase</keyword>
<dbReference type="InterPro" id="IPR017441">
    <property type="entry name" value="Protein_kinase_ATP_BS"/>
</dbReference>
<evidence type="ECO:0000259" key="9">
    <source>
        <dbReference type="PROSITE" id="PS50011"/>
    </source>
</evidence>
<name>A0AA39HEI6_9BILA</name>
<dbReference type="GO" id="GO:0044773">
    <property type="term" value="P:mitotic DNA damage checkpoint signaling"/>
    <property type="evidence" value="ECO:0007669"/>
    <property type="project" value="TreeGrafter"/>
</dbReference>
<dbReference type="SUPFAM" id="SSF56112">
    <property type="entry name" value="Protein kinase-like (PK-like)"/>
    <property type="match status" value="1"/>
</dbReference>
<dbReference type="PANTHER" id="PTHR44167">
    <property type="entry name" value="OVARIAN-SPECIFIC SERINE/THREONINE-PROTEIN KINASE LOK-RELATED"/>
    <property type="match status" value="1"/>
</dbReference>
<dbReference type="GO" id="GO:0004674">
    <property type="term" value="F:protein serine/threonine kinase activity"/>
    <property type="evidence" value="ECO:0007669"/>
    <property type="project" value="UniProtKB-KW"/>
</dbReference>
<evidence type="ECO:0000256" key="5">
    <source>
        <dbReference type="ARBA" id="ARBA00022777"/>
    </source>
</evidence>
<evidence type="ECO:0000256" key="7">
    <source>
        <dbReference type="PROSITE-ProRule" id="PRU10141"/>
    </source>
</evidence>
<dbReference type="PROSITE" id="PS00107">
    <property type="entry name" value="PROTEIN_KINASE_ATP"/>
    <property type="match status" value="1"/>
</dbReference>
<feature type="binding site" evidence="7">
    <location>
        <position position="54"/>
    </location>
    <ligand>
        <name>ATP</name>
        <dbReference type="ChEBI" id="CHEBI:30616"/>
    </ligand>
</feature>
<dbReference type="EMBL" id="JAUCMV010000004">
    <property type="protein sequence ID" value="KAK0404085.1"/>
    <property type="molecule type" value="Genomic_DNA"/>
</dbReference>
<dbReference type="PANTHER" id="PTHR44167:SF23">
    <property type="entry name" value="CDC7 KINASE, ISOFORM A-RELATED"/>
    <property type="match status" value="1"/>
</dbReference>
<protein>
    <recommendedName>
        <fullName evidence="1">non-specific serine/threonine protein kinase</fullName>
        <ecNumber evidence="1">2.7.11.1</ecNumber>
    </recommendedName>
</protein>
<dbReference type="InterPro" id="IPR000719">
    <property type="entry name" value="Prot_kinase_dom"/>
</dbReference>
<keyword evidence="11" id="KW-1185">Reference proteome</keyword>
<dbReference type="Gene3D" id="3.30.200.20">
    <property type="entry name" value="Phosphorylase Kinase, domain 1"/>
    <property type="match status" value="1"/>
</dbReference>
<feature type="domain" description="Protein kinase" evidence="9">
    <location>
        <begin position="24"/>
        <end position="428"/>
    </location>
</feature>
<keyword evidence="2 8" id="KW-0723">Serine/threonine-protein kinase</keyword>
<sequence>MLKDKTSSPRSDLPGSSQIVRNNFVVGELLGSGSFGNVYAVELKSNRSKRFAMKELTRNSLPKFIATELRVLRNFGGVFNIMQMYAAFRDHERVFIVMDYFPHDQISDLLPTITNVEILAYMRNLLIALNYLHSKGIIHRDIKPSNFLYNRKEGRYSLIDFGLAQTYDPKNRSFLKASHRSTFGTSNGNFSNTVRGSTMFMDDSLCIFGDENARGMKRKSDGLNSSYDMNRSAELRCPCLFEPTICSKCTKLPQNNANKAGTPGFRAPEVLLRSMNQTCAIDIWSAGITFLSICARKHPIMRVDDDCEALGQMATIFGEQELKALGKECNQELMIEPPCTRDGVDLVMFAKFVHKGFEAQPPPVRPCLSCRELIHENCKGYCMCISGYANSLRELPPDERTIFEVVRSALFVSPEKRYSAQMLLSLLQ</sequence>
<evidence type="ECO:0000313" key="11">
    <source>
        <dbReference type="Proteomes" id="UP001175271"/>
    </source>
</evidence>
<dbReference type="PROSITE" id="PS50011">
    <property type="entry name" value="PROTEIN_KINASE_DOM"/>
    <property type="match status" value="1"/>
</dbReference>
<keyword evidence="6 7" id="KW-0067">ATP-binding</keyword>
<dbReference type="AlphaFoldDB" id="A0AA39HEI6"/>
<dbReference type="Gene3D" id="1.10.510.10">
    <property type="entry name" value="Transferase(Phosphotransferase) domain 1"/>
    <property type="match status" value="1"/>
</dbReference>
<evidence type="ECO:0000256" key="4">
    <source>
        <dbReference type="ARBA" id="ARBA00022741"/>
    </source>
</evidence>
<keyword evidence="4 7" id="KW-0547">Nucleotide-binding</keyword>
<dbReference type="Proteomes" id="UP001175271">
    <property type="component" value="Unassembled WGS sequence"/>
</dbReference>
<dbReference type="PROSITE" id="PS00108">
    <property type="entry name" value="PROTEIN_KINASE_ST"/>
    <property type="match status" value="1"/>
</dbReference>
<dbReference type="GO" id="GO:0005524">
    <property type="term" value="F:ATP binding"/>
    <property type="evidence" value="ECO:0007669"/>
    <property type="project" value="UniProtKB-UniRule"/>
</dbReference>
<dbReference type="EC" id="2.7.11.1" evidence="1"/>
<organism evidence="10 11">
    <name type="scientific">Steinernema hermaphroditum</name>
    <dbReference type="NCBI Taxonomy" id="289476"/>
    <lineage>
        <taxon>Eukaryota</taxon>
        <taxon>Metazoa</taxon>
        <taxon>Ecdysozoa</taxon>
        <taxon>Nematoda</taxon>
        <taxon>Chromadorea</taxon>
        <taxon>Rhabditida</taxon>
        <taxon>Tylenchina</taxon>
        <taxon>Panagrolaimomorpha</taxon>
        <taxon>Strongyloidoidea</taxon>
        <taxon>Steinernematidae</taxon>
        <taxon>Steinernema</taxon>
    </lineage>
</organism>
<dbReference type="Pfam" id="PF00069">
    <property type="entry name" value="Pkinase"/>
    <property type="match status" value="2"/>
</dbReference>
<keyword evidence="5" id="KW-0418">Kinase</keyword>
<proteinExistence type="inferred from homology"/>
<evidence type="ECO:0000313" key="10">
    <source>
        <dbReference type="EMBL" id="KAK0404085.1"/>
    </source>
</evidence>
<reference evidence="10" key="1">
    <citation type="submission" date="2023-06" db="EMBL/GenBank/DDBJ databases">
        <title>Genomic analysis of the entomopathogenic nematode Steinernema hermaphroditum.</title>
        <authorList>
            <person name="Schwarz E.M."/>
            <person name="Heppert J.K."/>
            <person name="Baniya A."/>
            <person name="Schwartz H.T."/>
            <person name="Tan C.-H."/>
            <person name="Antoshechkin I."/>
            <person name="Sternberg P.W."/>
            <person name="Goodrich-Blair H."/>
            <person name="Dillman A.R."/>
        </authorList>
    </citation>
    <scope>NUCLEOTIDE SEQUENCE</scope>
    <source>
        <strain evidence="10">PS9179</strain>
        <tissue evidence="10">Whole animal</tissue>
    </source>
</reference>
<dbReference type="InterPro" id="IPR011009">
    <property type="entry name" value="Kinase-like_dom_sf"/>
</dbReference>
<accession>A0AA39HEI6</accession>
<dbReference type="SMART" id="SM00220">
    <property type="entry name" value="S_TKc"/>
    <property type="match status" value="1"/>
</dbReference>
<evidence type="ECO:0000256" key="2">
    <source>
        <dbReference type="ARBA" id="ARBA00022527"/>
    </source>
</evidence>
<evidence type="ECO:0000256" key="3">
    <source>
        <dbReference type="ARBA" id="ARBA00022679"/>
    </source>
</evidence>
<dbReference type="InterPro" id="IPR008271">
    <property type="entry name" value="Ser/Thr_kinase_AS"/>
</dbReference>
<evidence type="ECO:0000256" key="8">
    <source>
        <dbReference type="RuleBase" id="RU000304"/>
    </source>
</evidence>
<comment type="caution">
    <text evidence="10">The sequence shown here is derived from an EMBL/GenBank/DDBJ whole genome shotgun (WGS) entry which is preliminary data.</text>
</comment>
<dbReference type="GO" id="GO:0005634">
    <property type="term" value="C:nucleus"/>
    <property type="evidence" value="ECO:0007669"/>
    <property type="project" value="TreeGrafter"/>
</dbReference>
<evidence type="ECO:0000256" key="1">
    <source>
        <dbReference type="ARBA" id="ARBA00012513"/>
    </source>
</evidence>
<comment type="similarity">
    <text evidence="8">Belongs to the protein kinase superfamily.</text>
</comment>